<gene>
    <name evidence="3" type="ORF">SS50377_25098</name>
</gene>
<dbReference type="Pfam" id="PF00179">
    <property type="entry name" value="UQ_con"/>
    <property type="match status" value="1"/>
</dbReference>
<evidence type="ECO:0000259" key="2">
    <source>
        <dbReference type="PROSITE" id="PS50127"/>
    </source>
</evidence>
<dbReference type="OrthoDB" id="7851174at2759"/>
<dbReference type="InterPro" id="IPR050113">
    <property type="entry name" value="Ub_conjugating_enzyme"/>
</dbReference>
<accession>A0A9P8LRW1</accession>
<dbReference type="EMBL" id="AUWU02000005">
    <property type="protein sequence ID" value="KAH0572983.1"/>
    <property type="molecule type" value="Genomic_DNA"/>
</dbReference>
<evidence type="ECO:0000256" key="1">
    <source>
        <dbReference type="SAM" id="MobiDB-lite"/>
    </source>
</evidence>
<keyword evidence="4" id="KW-1185">Reference proteome</keyword>
<dbReference type="Proteomes" id="UP000018208">
    <property type="component" value="Unassembled WGS sequence"/>
</dbReference>
<feature type="compositionally biased region" description="Pro residues" evidence="1">
    <location>
        <begin position="133"/>
        <end position="142"/>
    </location>
</feature>
<dbReference type="InterPro" id="IPR000608">
    <property type="entry name" value="UBC"/>
</dbReference>
<organism evidence="3 4">
    <name type="scientific">Spironucleus salmonicida</name>
    <dbReference type="NCBI Taxonomy" id="348837"/>
    <lineage>
        <taxon>Eukaryota</taxon>
        <taxon>Metamonada</taxon>
        <taxon>Diplomonadida</taxon>
        <taxon>Hexamitidae</taxon>
        <taxon>Hexamitinae</taxon>
        <taxon>Spironucleus</taxon>
    </lineage>
</organism>
<feature type="region of interest" description="Disordered" evidence="1">
    <location>
        <begin position="113"/>
        <end position="145"/>
    </location>
</feature>
<dbReference type="RefSeq" id="XP_067763756.1">
    <property type="nucleotide sequence ID" value="XM_067908935.1"/>
</dbReference>
<dbReference type="GeneID" id="94299121"/>
<dbReference type="PROSITE" id="PS50127">
    <property type="entry name" value="UBC_2"/>
    <property type="match status" value="1"/>
</dbReference>
<evidence type="ECO:0000313" key="3">
    <source>
        <dbReference type="EMBL" id="KAH0572983.1"/>
    </source>
</evidence>
<dbReference type="SMART" id="SM00212">
    <property type="entry name" value="UBCc"/>
    <property type="match status" value="1"/>
</dbReference>
<name>A0A9P8LRW1_9EUKA</name>
<reference evidence="3 4" key="1">
    <citation type="journal article" date="2014" name="PLoS Genet.">
        <title>The Genome of Spironucleus salmonicida Highlights a Fish Pathogen Adapted to Fluctuating Environments.</title>
        <authorList>
            <person name="Xu F."/>
            <person name="Jerlstrom-Hultqvist J."/>
            <person name="Einarsson E."/>
            <person name="Astvaldsson A."/>
            <person name="Svard S.G."/>
            <person name="Andersson J.O."/>
        </authorList>
    </citation>
    <scope>NUCLEOTIDE SEQUENCE [LARGE SCALE GENOMIC DNA]</scope>
    <source>
        <strain evidence="3 4">ATCC 50377</strain>
    </source>
</reference>
<dbReference type="SUPFAM" id="SSF54495">
    <property type="entry name" value="UBC-like"/>
    <property type="match status" value="1"/>
</dbReference>
<dbReference type="AlphaFoldDB" id="A0A9P8LRW1"/>
<dbReference type="PANTHER" id="PTHR24067">
    <property type="entry name" value="UBIQUITIN-CONJUGATING ENZYME E2"/>
    <property type="match status" value="1"/>
</dbReference>
<dbReference type="Gene3D" id="3.10.110.10">
    <property type="entry name" value="Ubiquitin Conjugating Enzyme"/>
    <property type="match status" value="1"/>
</dbReference>
<evidence type="ECO:0000313" key="4">
    <source>
        <dbReference type="Proteomes" id="UP000018208"/>
    </source>
</evidence>
<feature type="domain" description="UBC core" evidence="2">
    <location>
        <begin position="146"/>
        <end position="289"/>
    </location>
</feature>
<protein>
    <submittedName>
        <fullName evidence="3">Ubiquitin-conjugating enzyme E2</fullName>
    </submittedName>
</protein>
<sequence>MGRPGGFLDMMGDASRQPVSQNGMGGGVTKRDRICTTWGSARVRGKYPRGHGWWAEPQGWKVALMGTFLPQLPQAERANAQHGGQRQMIGPLWRRPAAKRLKCCQPTCCSLRQHASRPRQPPRHAGCRRFPFPSAPRTPRTPPMTAQLSRLRKKLVEFQQFPAFAGGPGDDLRHWKVAFQGPAQTPFEGGTFHLAVAFPLEYPFKPPQVRFTSRVFHPNVSSAVDICLDVLKAEWSPVLSICRVLISIQSLLDDPNAMSPLNGDAARLFRENRAQYERQVRKYVRAYASE</sequence>
<feature type="compositionally biased region" description="Basic residues" evidence="1">
    <location>
        <begin position="114"/>
        <end position="127"/>
    </location>
</feature>
<proteinExistence type="predicted"/>
<feature type="region of interest" description="Disordered" evidence="1">
    <location>
        <begin position="1"/>
        <end position="31"/>
    </location>
</feature>
<dbReference type="InterPro" id="IPR016135">
    <property type="entry name" value="UBQ-conjugating_enzyme/RWD"/>
</dbReference>
<comment type="caution">
    <text evidence="3">The sequence shown here is derived from an EMBL/GenBank/DDBJ whole genome shotgun (WGS) entry which is preliminary data.</text>
</comment>
<dbReference type="KEGG" id="ssao:94299121"/>